<evidence type="ECO:0000313" key="2">
    <source>
        <dbReference type="Proteomes" id="UP000664203"/>
    </source>
</evidence>
<protein>
    <submittedName>
        <fullName evidence="1">Uncharacterized protein</fullName>
    </submittedName>
</protein>
<gene>
    <name evidence="1" type="ORF">ALECFALPRED_002352</name>
</gene>
<comment type="caution">
    <text evidence="1">The sequence shown here is derived from an EMBL/GenBank/DDBJ whole genome shotgun (WGS) entry which is preliminary data.</text>
</comment>
<reference evidence="1" key="1">
    <citation type="submission" date="2021-03" db="EMBL/GenBank/DDBJ databases">
        <authorList>
            <person name="Tagirdzhanova G."/>
        </authorList>
    </citation>
    <scope>NUCLEOTIDE SEQUENCE</scope>
</reference>
<sequence>MATLERNARRNRQSPHLLFDDVSDFACKLRIAGNLSSYITQALNGGKRVHIGPVQMVKAFDQLDNDRVNRCRPSTRLIAVYLESHLSSESNGSINTFHILAFRYLRAAGESRKTDFAWMTLSTAVSSGPRNFHLSKTSLSISSRWPAKSAGSEAVDIWRSGLLRRTSVVV</sequence>
<keyword evidence="2" id="KW-1185">Reference proteome</keyword>
<dbReference type="EMBL" id="CAJPDR010000167">
    <property type="protein sequence ID" value="CAF9923299.1"/>
    <property type="molecule type" value="Genomic_DNA"/>
</dbReference>
<accession>A0A8H3FEX1</accession>
<dbReference type="AlphaFoldDB" id="A0A8H3FEX1"/>
<dbReference type="Proteomes" id="UP000664203">
    <property type="component" value="Unassembled WGS sequence"/>
</dbReference>
<proteinExistence type="predicted"/>
<evidence type="ECO:0000313" key="1">
    <source>
        <dbReference type="EMBL" id="CAF9923299.1"/>
    </source>
</evidence>
<name>A0A8H3FEX1_9LECA</name>
<organism evidence="1 2">
    <name type="scientific">Alectoria fallacina</name>
    <dbReference type="NCBI Taxonomy" id="1903189"/>
    <lineage>
        <taxon>Eukaryota</taxon>
        <taxon>Fungi</taxon>
        <taxon>Dikarya</taxon>
        <taxon>Ascomycota</taxon>
        <taxon>Pezizomycotina</taxon>
        <taxon>Lecanoromycetes</taxon>
        <taxon>OSLEUM clade</taxon>
        <taxon>Lecanoromycetidae</taxon>
        <taxon>Lecanorales</taxon>
        <taxon>Lecanorineae</taxon>
        <taxon>Parmeliaceae</taxon>
        <taxon>Alectoria</taxon>
    </lineage>
</organism>